<feature type="transmembrane region" description="Helical" evidence="1">
    <location>
        <begin position="6"/>
        <end position="25"/>
    </location>
</feature>
<organism evidence="2 3">
    <name type="scientific">Methylobacterium nodulans (strain LMG 21967 / CNCM I-2342 / ORS 2060)</name>
    <dbReference type="NCBI Taxonomy" id="460265"/>
    <lineage>
        <taxon>Bacteria</taxon>
        <taxon>Pseudomonadati</taxon>
        <taxon>Pseudomonadota</taxon>
        <taxon>Alphaproteobacteria</taxon>
        <taxon>Hyphomicrobiales</taxon>
        <taxon>Methylobacteriaceae</taxon>
        <taxon>Methylobacterium</taxon>
    </lineage>
</organism>
<evidence type="ECO:0000313" key="2">
    <source>
        <dbReference type="EMBL" id="ACL58982.1"/>
    </source>
</evidence>
<dbReference type="Proteomes" id="UP000008207">
    <property type="component" value="Chromosome"/>
</dbReference>
<dbReference type="HOGENOM" id="CLU_3009132_0_0_5"/>
<protein>
    <submittedName>
        <fullName evidence="2">Uncharacterized protein</fullName>
    </submittedName>
</protein>
<accession>B8ITR6</accession>
<evidence type="ECO:0000256" key="1">
    <source>
        <dbReference type="SAM" id="Phobius"/>
    </source>
</evidence>
<dbReference type="EMBL" id="CP001349">
    <property type="protein sequence ID" value="ACL58982.1"/>
    <property type="molecule type" value="Genomic_DNA"/>
</dbReference>
<gene>
    <name evidence="2" type="ordered locus">Mnod_4103</name>
</gene>
<dbReference type="AlphaFoldDB" id="B8ITR6"/>
<keyword evidence="1" id="KW-0472">Membrane</keyword>
<name>B8ITR6_METNO</name>
<sequence length="56" mass="5937">MISTGDLVLIAAVVPIIVGALIGLAESRRLTSEGAEATPGWCLLGHLQALWRRSRP</sequence>
<dbReference type="KEGG" id="mno:Mnod_4103"/>
<proteinExistence type="predicted"/>
<keyword evidence="3" id="KW-1185">Reference proteome</keyword>
<dbReference type="RefSeq" id="WP_015930631.1">
    <property type="nucleotide sequence ID" value="NC_011894.1"/>
</dbReference>
<evidence type="ECO:0000313" key="3">
    <source>
        <dbReference type="Proteomes" id="UP000008207"/>
    </source>
</evidence>
<keyword evidence="1" id="KW-0812">Transmembrane</keyword>
<reference evidence="2 3" key="1">
    <citation type="submission" date="2009-01" db="EMBL/GenBank/DDBJ databases">
        <title>Complete sequence of chromosome of Methylobacterium nodulans ORS 2060.</title>
        <authorList>
            <consortium name="US DOE Joint Genome Institute"/>
            <person name="Lucas S."/>
            <person name="Copeland A."/>
            <person name="Lapidus A."/>
            <person name="Glavina del Rio T."/>
            <person name="Dalin E."/>
            <person name="Tice H."/>
            <person name="Bruce D."/>
            <person name="Goodwin L."/>
            <person name="Pitluck S."/>
            <person name="Sims D."/>
            <person name="Brettin T."/>
            <person name="Detter J.C."/>
            <person name="Han C."/>
            <person name="Larimer F."/>
            <person name="Land M."/>
            <person name="Hauser L."/>
            <person name="Kyrpides N."/>
            <person name="Ivanova N."/>
            <person name="Marx C.J."/>
            <person name="Richardson P."/>
        </authorList>
    </citation>
    <scope>NUCLEOTIDE SEQUENCE [LARGE SCALE GENOMIC DNA]</scope>
    <source>
        <strain evidence="3">LMG 21967 / CNCM I-2342 / ORS 2060</strain>
    </source>
</reference>
<keyword evidence="1" id="KW-1133">Transmembrane helix</keyword>
<dbReference type="STRING" id="460265.Mnod_4103"/>